<accession>A0AAD6QWV9</accession>
<comment type="caution">
    <text evidence="2">The sequence shown here is derived from an EMBL/GenBank/DDBJ whole genome shotgun (WGS) entry which is preliminary data.</text>
</comment>
<evidence type="ECO:0000256" key="1">
    <source>
        <dbReference type="SAM" id="Phobius"/>
    </source>
</evidence>
<keyword evidence="1" id="KW-1133">Transmembrane helix</keyword>
<keyword evidence="3" id="KW-1185">Reference proteome</keyword>
<evidence type="ECO:0000313" key="2">
    <source>
        <dbReference type="EMBL" id="KAJ6997477.1"/>
    </source>
</evidence>
<gene>
    <name evidence="2" type="ORF">NC653_013902</name>
</gene>
<proteinExistence type="predicted"/>
<dbReference type="AlphaFoldDB" id="A0AAD6QWV9"/>
<sequence length="230" mass="26239">MPPPPPYQGKSEDMKLWGVVIFGLIGPLPPLTLLIWHGWSGSCGGLVIELYASAVKILAKGFCVGKLGLIDVMLSKKHIVIDSERLVLLKKVNQVSINVGKEDLETSQVIPDHIFRRKRGKKKNYNRIECKKHMKRKIGESGRDDWLLEFLIHLSETRGLTSGETPRDSGSYPLSHHYSVLGLDRFRMNFRGLEQHNILEAVIKWLPRQSSKEGDDILRGHFMQRKENEH</sequence>
<protein>
    <submittedName>
        <fullName evidence="2">Uncharacterized protein</fullName>
    </submittedName>
</protein>
<dbReference type="Proteomes" id="UP001164929">
    <property type="component" value="Chromosome 5"/>
</dbReference>
<keyword evidence="1" id="KW-0472">Membrane</keyword>
<keyword evidence="1" id="KW-0812">Transmembrane</keyword>
<reference evidence="2" key="1">
    <citation type="journal article" date="2023" name="Mol. Ecol. Resour.">
        <title>Chromosome-level genome assembly of a triploid poplar Populus alba 'Berolinensis'.</title>
        <authorList>
            <person name="Chen S."/>
            <person name="Yu Y."/>
            <person name="Wang X."/>
            <person name="Wang S."/>
            <person name="Zhang T."/>
            <person name="Zhou Y."/>
            <person name="He R."/>
            <person name="Meng N."/>
            <person name="Wang Y."/>
            <person name="Liu W."/>
            <person name="Liu Z."/>
            <person name="Liu J."/>
            <person name="Guo Q."/>
            <person name="Huang H."/>
            <person name="Sederoff R.R."/>
            <person name="Wang G."/>
            <person name="Qu G."/>
            <person name="Chen S."/>
        </authorList>
    </citation>
    <scope>NUCLEOTIDE SEQUENCE</scope>
    <source>
        <strain evidence="2">SC-2020</strain>
    </source>
</reference>
<evidence type="ECO:0000313" key="3">
    <source>
        <dbReference type="Proteomes" id="UP001164929"/>
    </source>
</evidence>
<dbReference type="EMBL" id="JAQIZT010000005">
    <property type="protein sequence ID" value="KAJ6997477.1"/>
    <property type="molecule type" value="Genomic_DNA"/>
</dbReference>
<organism evidence="2 3">
    <name type="scientific">Populus alba x Populus x berolinensis</name>
    <dbReference type="NCBI Taxonomy" id="444605"/>
    <lineage>
        <taxon>Eukaryota</taxon>
        <taxon>Viridiplantae</taxon>
        <taxon>Streptophyta</taxon>
        <taxon>Embryophyta</taxon>
        <taxon>Tracheophyta</taxon>
        <taxon>Spermatophyta</taxon>
        <taxon>Magnoliopsida</taxon>
        <taxon>eudicotyledons</taxon>
        <taxon>Gunneridae</taxon>
        <taxon>Pentapetalae</taxon>
        <taxon>rosids</taxon>
        <taxon>fabids</taxon>
        <taxon>Malpighiales</taxon>
        <taxon>Salicaceae</taxon>
        <taxon>Saliceae</taxon>
        <taxon>Populus</taxon>
    </lineage>
</organism>
<name>A0AAD6QWV9_9ROSI</name>
<feature type="transmembrane region" description="Helical" evidence="1">
    <location>
        <begin position="16"/>
        <end position="39"/>
    </location>
</feature>